<proteinExistence type="predicted"/>
<organism evidence="1 2">
    <name type="scientific">Auxenochlorella protothecoides</name>
    <name type="common">Green microalga</name>
    <name type="synonym">Chlorella protothecoides</name>
    <dbReference type="NCBI Taxonomy" id="3075"/>
    <lineage>
        <taxon>Eukaryota</taxon>
        <taxon>Viridiplantae</taxon>
        <taxon>Chlorophyta</taxon>
        <taxon>core chlorophytes</taxon>
        <taxon>Trebouxiophyceae</taxon>
        <taxon>Chlorellales</taxon>
        <taxon>Chlorellaceae</taxon>
        <taxon>Auxenochlorella</taxon>
    </lineage>
</organism>
<keyword evidence="2" id="KW-1185">Reference proteome</keyword>
<evidence type="ECO:0000313" key="2">
    <source>
        <dbReference type="Proteomes" id="UP000028924"/>
    </source>
</evidence>
<dbReference type="AlphaFoldDB" id="A0A087SRY4"/>
<sequence>MNGGGVDSVGGGLRDFLGGGGGDSVGGGGGNSVDEKYGDISGGICSCEVGIGFLNGEEGACCAKGGGDSGDGKGSV</sequence>
<name>A0A087SRY4_AUXPR</name>
<dbReference type="KEGG" id="apro:F751_5715"/>
<protein>
    <submittedName>
        <fullName evidence="1">Uncharacterized protein</fullName>
    </submittedName>
</protein>
<gene>
    <name evidence="1" type="ORF">F751_5715</name>
</gene>
<reference evidence="1 2" key="1">
    <citation type="journal article" date="2014" name="BMC Genomics">
        <title>Oil accumulation mechanisms of the oleaginous microalga Chlorella protothecoides revealed through its genome, transcriptomes, and proteomes.</title>
        <authorList>
            <person name="Gao C."/>
            <person name="Wang Y."/>
            <person name="Shen Y."/>
            <person name="Yan D."/>
            <person name="He X."/>
            <person name="Dai J."/>
            <person name="Wu Q."/>
        </authorList>
    </citation>
    <scope>NUCLEOTIDE SEQUENCE [LARGE SCALE GENOMIC DNA]</scope>
    <source>
        <strain evidence="1 2">0710</strain>
    </source>
</reference>
<dbReference type="RefSeq" id="XP_011401507.1">
    <property type="nucleotide sequence ID" value="XM_011403205.1"/>
</dbReference>
<dbReference type="GeneID" id="23617106"/>
<accession>A0A087SRY4</accession>
<dbReference type="EMBL" id="KL662171">
    <property type="protein sequence ID" value="KFM28488.1"/>
    <property type="molecule type" value="Genomic_DNA"/>
</dbReference>
<evidence type="ECO:0000313" key="1">
    <source>
        <dbReference type="EMBL" id="KFM28488.1"/>
    </source>
</evidence>
<dbReference type="Proteomes" id="UP000028924">
    <property type="component" value="Unassembled WGS sequence"/>
</dbReference>